<keyword evidence="2" id="KW-0677">Repeat</keyword>
<dbReference type="Pfam" id="PF01428">
    <property type="entry name" value="zf-AN1"/>
    <property type="match status" value="2"/>
</dbReference>
<evidence type="ECO:0000256" key="3">
    <source>
        <dbReference type="ARBA" id="ARBA00022771"/>
    </source>
</evidence>
<evidence type="ECO:0000256" key="4">
    <source>
        <dbReference type="ARBA" id="ARBA00022833"/>
    </source>
</evidence>
<keyword evidence="3 5" id="KW-0863">Zinc-finger</keyword>
<dbReference type="Proteomes" id="UP000076154">
    <property type="component" value="Unassembled WGS sequence"/>
</dbReference>
<dbReference type="PANTHER" id="PTHR14677:SF40">
    <property type="entry name" value="CDC48-ASSOCIATED UBIQUITIN-LIKE_ZINC FINGER PROTEIN 1"/>
    <property type="match status" value="1"/>
</dbReference>
<dbReference type="InParanoid" id="A0A369J9H1"/>
<feature type="compositionally biased region" description="Basic and acidic residues" evidence="6">
    <location>
        <begin position="222"/>
        <end position="235"/>
    </location>
</feature>
<dbReference type="SMART" id="SM00154">
    <property type="entry name" value="ZnF_AN1"/>
    <property type="match status" value="2"/>
</dbReference>
<keyword evidence="4" id="KW-0862">Zinc</keyword>
<reference evidence="8" key="1">
    <citation type="submission" date="2018-04" db="EMBL/GenBank/DDBJ databases">
        <title>Whole genome sequencing of Hypsizygus marmoreus.</title>
        <authorList>
            <person name="Choi I.-G."/>
            <person name="Min B."/>
            <person name="Kim J.-G."/>
            <person name="Kim S."/>
            <person name="Oh Y.-L."/>
            <person name="Kong W.-S."/>
            <person name="Park H."/>
            <person name="Jeong J."/>
            <person name="Song E.-S."/>
        </authorList>
    </citation>
    <scope>NUCLEOTIDE SEQUENCE [LARGE SCALE GENOMIC DNA]</scope>
    <source>
        <strain evidence="8">51987-8</strain>
    </source>
</reference>
<comment type="caution">
    <text evidence="8">The sequence shown here is derived from an EMBL/GenBank/DDBJ whole genome shotgun (WGS) entry which is preliminary data.</text>
</comment>
<feature type="domain" description="AN1-type" evidence="7">
    <location>
        <begin position="11"/>
        <end position="59"/>
    </location>
</feature>
<dbReference type="Gene3D" id="4.10.1110.10">
    <property type="entry name" value="AN1-like Zinc finger"/>
    <property type="match status" value="2"/>
</dbReference>
<evidence type="ECO:0000256" key="6">
    <source>
        <dbReference type="SAM" id="MobiDB-lite"/>
    </source>
</evidence>
<evidence type="ECO:0000256" key="2">
    <source>
        <dbReference type="ARBA" id="ARBA00022737"/>
    </source>
</evidence>
<keyword evidence="1" id="KW-0479">Metal-binding</keyword>
<dbReference type="AlphaFoldDB" id="A0A369J9H1"/>
<keyword evidence="9" id="KW-1185">Reference proteome</keyword>
<name>A0A369J9H1_HYPMA</name>
<feature type="compositionally biased region" description="Pro residues" evidence="6">
    <location>
        <begin position="196"/>
        <end position="208"/>
    </location>
</feature>
<dbReference type="GO" id="GO:0008270">
    <property type="term" value="F:zinc ion binding"/>
    <property type="evidence" value="ECO:0007669"/>
    <property type="project" value="UniProtKB-KW"/>
</dbReference>
<evidence type="ECO:0000313" key="8">
    <source>
        <dbReference type="EMBL" id="RDB17982.1"/>
    </source>
</evidence>
<dbReference type="PROSITE" id="PS51039">
    <property type="entry name" value="ZF_AN1"/>
    <property type="match status" value="2"/>
</dbReference>
<dbReference type="SUPFAM" id="SSF118310">
    <property type="entry name" value="AN1-like Zinc finger"/>
    <property type="match status" value="2"/>
</dbReference>
<evidence type="ECO:0000256" key="1">
    <source>
        <dbReference type="ARBA" id="ARBA00022723"/>
    </source>
</evidence>
<accession>A0A369J9H1</accession>
<feature type="region of interest" description="Disordered" evidence="6">
    <location>
        <begin position="190"/>
        <end position="250"/>
    </location>
</feature>
<gene>
    <name evidence="8" type="primary">ZFAND2A</name>
    <name evidence="8" type="ORF">Hypma_000742</name>
</gene>
<sequence length="271" mass="29710">MDSPNNNSQLLNIGKQCSHPSCLLIDFLPFKCQHCEDSFCQEHFMVTAHKCPKYDETKHNRVAPDCPLCNTPVAVRPGQDPNARMEEHFNKECSVMTGKSERTRSMPVCARRNCKKLLFSPIRCDKCKAQFCPSHRFPSDHDCKPIDLPPTAKAARSNLLAGVNTKALNAKASAAGAATIDAFKKTVASTTNSAAPPKPAPAPKPPSQKPATPSTHSNPFSKTDRRAKAEKESRRKAMQARAKKGLLTEEEKAILAAEEQEGDKKGDCLVM</sequence>
<dbReference type="STRING" id="39966.A0A369J9H1"/>
<dbReference type="InterPro" id="IPR057357">
    <property type="entry name" value="Znf-C2H2_ZFAND2A/B"/>
</dbReference>
<organism evidence="8 9">
    <name type="scientific">Hypsizygus marmoreus</name>
    <name type="common">White beech mushroom</name>
    <name type="synonym">Agaricus marmoreus</name>
    <dbReference type="NCBI Taxonomy" id="39966"/>
    <lineage>
        <taxon>Eukaryota</taxon>
        <taxon>Fungi</taxon>
        <taxon>Dikarya</taxon>
        <taxon>Basidiomycota</taxon>
        <taxon>Agaricomycotina</taxon>
        <taxon>Agaricomycetes</taxon>
        <taxon>Agaricomycetidae</taxon>
        <taxon>Agaricales</taxon>
        <taxon>Tricholomatineae</taxon>
        <taxon>Lyophyllaceae</taxon>
        <taxon>Hypsizygus</taxon>
    </lineage>
</organism>
<dbReference type="InterPro" id="IPR035896">
    <property type="entry name" value="AN1-like_Znf"/>
</dbReference>
<proteinExistence type="predicted"/>
<dbReference type="GO" id="GO:0005737">
    <property type="term" value="C:cytoplasm"/>
    <property type="evidence" value="ECO:0007669"/>
    <property type="project" value="TreeGrafter"/>
</dbReference>
<dbReference type="OrthoDB" id="431929at2759"/>
<evidence type="ECO:0000313" key="9">
    <source>
        <dbReference type="Proteomes" id="UP000076154"/>
    </source>
</evidence>
<dbReference type="InterPro" id="IPR000058">
    <property type="entry name" value="Znf_AN1"/>
</dbReference>
<dbReference type="PANTHER" id="PTHR14677">
    <property type="entry name" value="ARSENITE INDUCUBLE RNA ASSOCIATED PROTEIN AIP-1-RELATED"/>
    <property type="match status" value="1"/>
</dbReference>
<evidence type="ECO:0000256" key="5">
    <source>
        <dbReference type="PROSITE-ProRule" id="PRU00449"/>
    </source>
</evidence>
<evidence type="ECO:0000259" key="7">
    <source>
        <dbReference type="PROSITE" id="PS51039"/>
    </source>
</evidence>
<dbReference type="EMBL" id="LUEZ02000107">
    <property type="protein sequence ID" value="RDB17982.1"/>
    <property type="molecule type" value="Genomic_DNA"/>
</dbReference>
<feature type="domain" description="AN1-type" evidence="7">
    <location>
        <begin position="103"/>
        <end position="151"/>
    </location>
</feature>
<protein>
    <submittedName>
        <fullName evidence="8">AN1-type zinc finger protein 2A</fullName>
    </submittedName>
</protein>
<dbReference type="Pfam" id="PF25403">
    <property type="entry name" value="zf-C2H2_ZFAND2"/>
    <property type="match status" value="1"/>
</dbReference>